<dbReference type="EMBL" id="BAZW01000084">
    <property type="protein sequence ID" value="GAO27684.1"/>
    <property type="molecule type" value="Genomic_DNA"/>
</dbReference>
<dbReference type="InterPro" id="IPR019292">
    <property type="entry name" value="McrC"/>
</dbReference>
<gene>
    <name evidence="1" type="ORF">JCM15548_14527</name>
</gene>
<comment type="caution">
    <text evidence="1">The sequence shown here is derived from an EMBL/GenBank/DDBJ whole genome shotgun (WGS) entry which is preliminary data.</text>
</comment>
<accession>A0A0E9LR11</accession>
<keyword evidence="2" id="KW-1185">Reference proteome</keyword>
<proteinExistence type="predicted"/>
<dbReference type="PANTHER" id="PTHR38733">
    <property type="entry name" value="PROTEIN MCRC"/>
    <property type="match status" value="1"/>
</dbReference>
<evidence type="ECO:0000313" key="2">
    <source>
        <dbReference type="Proteomes" id="UP000032900"/>
    </source>
</evidence>
<dbReference type="OrthoDB" id="307209at2"/>
<dbReference type="AlphaFoldDB" id="A0A0E9LR11"/>
<dbReference type="STRING" id="1236989.JCM15548_14527"/>
<sequence>MKTIQVFEHERLTIHKDENGRRLTGAQLKALCRFNDKNHNKYFTVIHNGVKFGNYVGVIQIGGLALEILPKADRDSITPENQKIKTRCWRKVLLKMLSITRLLKVETVSDSTLKKRHNSILDLYFEIYLKEVENLIHGGLIKQYRNTSNNIRTLKGQLLFAQNIRKNLIHKEQFYTNHQIYDHQHLINQILLKGLLIVKDLSRSPSLADRINRVLLSFPAIKETAITEQSFTRVRLNRKSIKYMEALSIAKMLILNYSPDIISGSENMLALLFNMDALWEKFIFKTLKKHETEDFIVQYHQSQKFWHNRTIEPDIVIHKEGIPFVIDTKWKIIDNDKPSDADLKQMYAYNMYWEAPRSMLLYPKAQASVNNHFRSFHKGKTGDNLCKTGFISVLDETGNLNSNIAMEIKNLLN</sequence>
<evidence type="ECO:0000313" key="1">
    <source>
        <dbReference type="EMBL" id="GAO27684.1"/>
    </source>
</evidence>
<name>A0A0E9LR11_9BACT</name>
<dbReference type="PANTHER" id="PTHR38733:SF1">
    <property type="entry name" value="TYPE IV METHYL-DIRECTED RESTRICTION ENZYME ECOKMCRBC"/>
    <property type="match status" value="1"/>
</dbReference>
<organism evidence="1 2">
    <name type="scientific">Geofilum rubicundum JCM 15548</name>
    <dbReference type="NCBI Taxonomy" id="1236989"/>
    <lineage>
        <taxon>Bacteria</taxon>
        <taxon>Pseudomonadati</taxon>
        <taxon>Bacteroidota</taxon>
        <taxon>Bacteroidia</taxon>
        <taxon>Marinilabiliales</taxon>
        <taxon>Marinilabiliaceae</taxon>
        <taxon>Geofilum</taxon>
    </lineage>
</organism>
<reference evidence="1 2" key="1">
    <citation type="journal article" date="2015" name="Microbes Environ.">
        <title>Distribution and evolution of nitrogen fixation genes in the phylum bacteroidetes.</title>
        <authorList>
            <person name="Inoue J."/>
            <person name="Oshima K."/>
            <person name="Suda W."/>
            <person name="Sakamoto M."/>
            <person name="Iino T."/>
            <person name="Noda S."/>
            <person name="Hongoh Y."/>
            <person name="Hattori M."/>
            <person name="Ohkuma M."/>
        </authorList>
    </citation>
    <scope>NUCLEOTIDE SEQUENCE [LARGE SCALE GENOMIC DNA]</scope>
    <source>
        <strain evidence="1">JCM 15548</strain>
    </source>
</reference>
<dbReference type="Proteomes" id="UP000032900">
    <property type="component" value="Unassembled WGS sequence"/>
</dbReference>
<dbReference type="Pfam" id="PF10117">
    <property type="entry name" value="McrBC"/>
    <property type="match status" value="1"/>
</dbReference>
<protein>
    <submittedName>
        <fullName evidence="1">McrBC 5-methylcytosine restriction system component</fullName>
    </submittedName>
</protein>